<dbReference type="AlphaFoldDB" id="A0A395IDA6"/>
<dbReference type="EMBL" id="QKRW01000087">
    <property type="protein sequence ID" value="RAL58342.1"/>
    <property type="molecule type" value="Genomic_DNA"/>
</dbReference>
<organism evidence="3 4">
    <name type="scientific">Monilinia fructigena</name>
    <dbReference type="NCBI Taxonomy" id="38457"/>
    <lineage>
        <taxon>Eukaryota</taxon>
        <taxon>Fungi</taxon>
        <taxon>Dikarya</taxon>
        <taxon>Ascomycota</taxon>
        <taxon>Pezizomycotina</taxon>
        <taxon>Leotiomycetes</taxon>
        <taxon>Helotiales</taxon>
        <taxon>Sclerotiniaceae</taxon>
        <taxon>Monilinia</taxon>
    </lineage>
</organism>
<proteinExistence type="predicted"/>
<evidence type="ECO:0000256" key="2">
    <source>
        <dbReference type="SAM" id="SignalP"/>
    </source>
</evidence>
<dbReference type="SUPFAM" id="SSF51445">
    <property type="entry name" value="(Trans)glycosidases"/>
    <property type="match status" value="1"/>
</dbReference>
<feature type="signal peptide" evidence="2">
    <location>
        <begin position="1"/>
        <end position="16"/>
    </location>
</feature>
<protein>
    <submittedName>
        <fullName evidence="3">Uncharacterized protein</fullName>
    </submittedName>
</protein>
<dbReference type="Proteomes" id="UP000249056">
    <property type="component" value="Unassembled WGS sequence"/>
</dbReference>
<dbReference type="InterPro" id="IPR017853">
    <property type="entry name" value="GH"/>
</dbReference>
<feature type="chain" id="PRO_5017382327" evidence="2">
    <location>
        <begin position="17"/>
        <end position="392"/>
    </location>
</feature>
<reference evidence="3 4" key="1">
    <citation type="submission" date="2018-06" db="EMBL/GenBank/DDBJ databases">
        <title>Genome Sequence of the Brown Rot Fungal Pathogen Monilinia fructigena.</title>
        <authorList>
            <person name="Landi L."/>
            <person name="De Miccolis Angelini R.M."/>
            <person name="Pollastro S."/>
            <person name="Abate D."/>
            <person name="Faretra F."/>
            <person name="Romanazzi G."/>
        </authorList>
    </citation>
    <scope>NUCLEOTIDE SEQUENCE [LARGE SCALE GENOMIC DNA]</scope>
    <source>
        <strain evidence="3 4">Mfrg269</strain>
    </source>
</reference>
<dbReference type="OrthoDB" id="3445803at2759"/>
<name>A0A395IDA6_9HELO</name>
<evidence type="ECO:0000313" key="4">
    <source>
        <dbReference type="Proteomes" id="UP000249056"/>
    </source>
</evidence>
<dbReference type="Gene3D" id="3.20.20.80">
    <property type="entry name" value="Glycosidases"/>
    <property type="match status" value="1"/>
</dbReference>
<comment type="caution">
    <text evidence="3">The sequence shown here is derived from an EMBL/GenBank/DDBJ whole genome shotgun (WGS) entry which is preliminary data.</text>
</comment>
<gene>
    <name evidence="3" type="ORF">DID88_005214</name>
</gene>
<feature type="compositionally biased region" description="Basic and acidic residues" evidence="1">
    <location>
        <begin position="368"/>
        <end position="380"/>
    </location>
</feature>
<accession>A0A395IDA6</accession>
<feature type="region of interest" description="Disordered" evidence="1">
    <location>
        <begin position="349"/>
        <end position="392"/>
    </location>
</feature>
<keyword evidence="4" id="KW-1185">Reference proteome</keyword>
<evidence type="ECO:0000256" key="1">
    <source>
        <dbReference type="SAM" id="MobiDB-lite"/>
    </source>
</evidence>
<evidence type="ECO:0000313" key="3">
    <source>
        <dbReference type="EMBL" id="RAL58342.1"/>
    </source>
</evidence>
<sequence>MKYSVLSLFLAAIANGSNILQRQTILGTSTVNLSNNTGSISHLASGILYGIPDTQGQIPTSFYSEMGFNYARAGGAQVPSPGRGWIWGLSEYKVRFASALSNYQSTRAHGGKFIFLIHDLWGADVNEPDLTAFWNRSQAQYFQLWGRTYYRLRAAFPNVPLIGPAYAGWPSLNQWVWHMEGGDGDMGTAYSGLQQILSTYGLPQKTVNIDEYGTNAEQVPSVVGHFTILWQVFWAKPDAGTSAYSPTATGYWPNGEWQVYKYYNLNMTGHRVRTSASADTQLDTYATVGSTQVKILCGSSVGLPTSGTLNIHTWGFPNTGGTFGSVLALNDLGTVAHAYSGNRSNIHADSMKVETGSDGTSEPVSPLDEPRAKPKSKIPESEDNGSDASWEK</sequence>
<keyword evidence="2" id="KW-0732">Signal</keyword>